<feature type="transmembrane region" description="Helical" evidence="12">
    <location>
        <begin position="83"/>
        <end position="106"/>
    </location>
</feature>
<dbReference type="AlphaFoldDB" id="A0A7E4ULY8"/>
<keyword evidence="7" id="KW-1015">Disulfide bond</keyword>
<sequence length="811" mass="88624">MGTTLVPDGTGASPVAYVLHWPPDEITITTTTAKPSLPDIYETAPNIGALLLLPLLCAIGFIGNAMVCIAIATDRRLQNITNYFLFSLALADLLVCSIVMPLAILAEARHGYWTWSFAMCFLYAYSDVFLCSASIVHMSVISLDRYLGISQPLKMRNKSRTVVFMKVALVWVITLMISSPIAALAIHDPRNILHDNQCAITNRGYMLYGSTLSFLIPLGIMVATYINTTKLLNKQASLLSQRTNDRFHNGLRRTLPHRKLGYVRTGSYGANSTAKESTNQHKTSTLSYASLNAGTPGTPANRSNRNAKYGFQQLRTNSSSTETEDTQLILNGEPVPPPGKKLEKQSSVLKLQFGRLRDRTSSVLNTISTKVGRRSSLQTESMELANEHKATRVLAVVFICFFICWTPFFCSNITLGILGNEWAVPSWMGSLFLWLGYISSIINPIIYTIFNRRFRQAFLRILRCQCMHSARDPSLSYSRTHTYMPTEAHTWSNFEGKASNNNSCKEGGNGRAYTPPGSSRQPVTGLLSVCATRAISTSSANATLNSPGKAAGSPFRQAVMANAKTRPLAFPVDNGNTEQRQGVTFSIEQTSYSTPNSPVRPRKLLDSIKNSASSSSCRSKPTEGIENQTPEQPPPATASQTMQISDYDNLKSEISERAKSSSVERAATSSISENDDEHQPLINAKHSSTSSTPKKGISPSTASSTTVPKRFLLSANINNNNNNRNMPRSVSATMELRPASATPYGSSAIKSTVVTEHRPSWSVGSMKVPSGIHRSPSAGTEGGFTITNNSTTTTSSNGRLIRAHKIYETYL</sequence>
<dbReference type="GO" id="GO:0005886">
    <property type="term" value="C:plasma membrane"/>
    <property type="evidence" value="ECO:0007669"/>
    <property type="project" value="UniProtKB-SubCell"/>
</dbReference>
<dbReference type="PROSITE" id="PS00237">
    <property type="entry name" value="G_PROTEIN_RECEP_F1_1"/>
    <property type="match status" value="1"/>
</dbReference>
<organism evidence="14 15">
    <name type="scientific">Panagrellus redivivus</name>
    <name type="common">Microworm</name>
    <dbReference type="NCBI Taxonomy" id="6233"/>
    <lineage>
        <taxon>Eukaryota</taxon>
        <taxon>Metazoa</taxon>
        <taxon>Ecdysozoa</taxon>
        <taxon>Nematoda</taxon>
        <taxon>Chromadorea</taxon>
        <taxon>Rhabditida</taxon>
        <taxon>Tylenchina</taxon>
        <taxon>Panagrolaimomorpha</taxon>
        <taxon>Panagrolaimoidea</taxon>
        <taxon>Panagrolaimidae</taxon>
        <taxon>Panagrellus</taxon>
    </lineage>
</organism>
<dbReference type="GO" id="GO:0004930">
    <property type="term" value="F:G protein-coupled receptor activity"/>
    <property type="evidence" value="ECO:0007669"/>
    <property type="project" value="UniProtKB-KW"/>
</dbReference>
<keyword evidence="2" id="KW-1003">Cell membrane</keyword>
<keyword evidence="4 12" id="KW-1133">Transmembrane helix</keyword>
<reference evidence="14" key="1">
    <citation type="journal article" date="2013" name="Genetics">
        <title>The draft genome and transcriptome of Panagrellus redivivus are shaped by the harsh demands of a free-living lifestyle.</title>
        <authorList>
            <person name="Srinivasan J."/>
            <person name="Dillman A.R."/>
            <person name="Macchietto M.G."/>
            <person name="Heikkinen L."/>
            <person name="Lakso M."/>
            <person name="Fracchia K.M."/>
            <person name="Antoshechkin I."/>
            <person name="Mortazavi A."/>
            <person name="Wong G."/>
            <person name="Sternberg P.W."/>
        </authorList>
    </citation>
    <scope>NUCLEOTIDE SEQUENCE [LARGE SCALE GENOMIC DNA]</scope>
    <source>
        <strain evidence="14">MT8872</strain>
    </source>
</reference>
<evidence type="ECO:0000256" key="11">
    <source>
        <dbReference type="SAM" id="MobiDB-lite"/>
    </source>
</evidence>
<evidence type="ECO:0000313" key="15">
    <source>
        <dbReference type="WBParaSite" id="Pan_g10366.t1"/>
    </source>
</evidence>
<dbReference type="CDD" id="cd15052">
    <property type="entry name" value="7tmA_5-HT2"/>
    <property type="match status" value="1"/>
</dbReference>
<dbReference type="FunFam" id="1.20.1070.10:FF:000523">
    <property type="entry name" value="5-hydroxytryptamine receptor 2B"/>
    <property type="match status" value="1"/>
</dbReference>
<dbReference type="PROSITE" id="PS50262">
    <property type="entry name" value="G_PROTEIN_RECEP_F1_2"/>
    <property type="match status" value="1"/>
</dbReference>
<feature type="transmembrane region" description="Helical" evidence="12">
    <location>
        <begin position="162"/>
        <end position="186"/>
    </location>
</feature>
<feature type="transmembrane region" description="Helical" evidence="12">
    <location>
        <begin position="431"/>
        <end position="450"/>
    </location>
</feature>
<comment type="subcellular location">
    <subcellularLocation>
        <location evidence="1">Cell membrane</location>
        <topology evidence="1">Multi-pass membrane protein</topology>
    </subcellularLocation>
</comment>
<feature type="region of interest" description="Disordered" evidence="11">
    <location>
        <begin position="609"/>
        <end position="641"/>
    </location>
</feature>
<dbReference type="Proteomes" id="UP000492821">
    <property type="component" value="Unassembled WGS sequence"/>
</dbReference>
<feature type="region of interest" description="Disordered" evidence="11">
    <location>
        <begin position="322"/>
        <end position="341"/>
    </location>
</feature>
<feature type="region of interest" description="Disordered" evidence="11">
    <location>
        <begin position="762"/>
        <end position="791"/>
    </location>
</feature>
<evidence type="ECO:0000256" key="12">
    <source>
        <dbReference type="SAM" id="Phobius"/>
    </source>
</evidence>
<dbReference type="PANTHER" id="PTHR24248">
    <property type="entry name" value="ADRENERGIC RECEPTOR-RELATED G-PROTEIN COUPLED RECEPTOR"/>
    <property type="match status" value="1"/>
</dbReference>
<evidence type="ECO:0000256" key="4">
    <source>
        <dbReference type="ARBA" id="ARBA00022989"/>
    </source>
</evidence>
<keyword evidence="5 10" id="KW-0297">G-protein coupled receptor</keyword>
<evidence type="ECO:0000256" key="10">
    <source>
        <dbReference type="RuleBase" id="RU000688"/>
    </source>
</evidence>
<evidence type="ECO:0000256" key="1">
    <source>
        <dbReference type="ARBA" id="ARBA00004651"/>
    </source>
</evidence>
<evidence type="ECO:0000313" key="14">
    <source>
        <dbReference type="Proteomes" id="UP000492821"/>
    </source>
</evidence>
<feature type="transmembrane region" description="Helical" evidence="12">
    <location>
        <begin position="393"/>
        <end position="419"/>
    </location>
</feature>
<accession>A0A7E4ULY8</accession>
<feature type="compositionally biased region" description="Polar residues" evidence="11">
    <location>
        <begin position="685"/>
        <end position="707"/>
    </location>
</feature>
<evidence type="ECO:0000259" key="13">
    <source>
        <dbReference type="PROSITE" id="PS50262"/>
    </source>
</evidence>
<dbReference type="SUPFAM" id="SSF81321">
    <property type="entry name" value="Family A G protein-coupled receptor-like"/>
    <property type="match status" value="1"/>
</dbReference>
<dbReference type="InterPro" id="IPR017452">
    <property type="entry name" value="GPCR_Rhodpsn_7TM"/>
</dbReference>
<feature type="transmembrane region" description="Helical" evidence="12">
    <location>
        <begin position="112"/>
        <end position="141"/>
    </location>
</feature>
<feature type="transmembrane region" description="Helical" evidence="12">
    <location>
        <begin position="206"/>
        <end position="226"/>
    </location>
</feature>
<evidence type="ECO:0000256" key="5">
    <source>
        <dbReference type="ARBA" id="ARBA00023040"/>
    </source>
</evidence>
<keyword evidence="3 10" id="KW-0812">Transmembrane</keyword>
<proteinExistence type="inferred from homology"/>
<dbReference type="InterPro" id="IPR000276">
    <property type="entry name" value="GPCR_Rhodpsn"/>
</dbReference>
<feature type="region of interest" description="Disordered" evidence="11">
    <location>
        <begin position="655"/>
        <end position="707"/>
    </location>
</feature>
<evidence type="ECO:0000256" key="3">
    <source>
        <dbReference type="ARBA" id="ARBA00022692"/>
    </source>
</evidence>
<feature type="compositionally biased region" description="Polar residues" evidence="11">
    <location>
        <begin position="660"/>
        <end position="672"/>
    </location>
</feature>
<feature type="domain" description="G-protein coupled receptors family 1 profile" evidence="13">
    <location>
        <begin position="63"/>
        <end position="447"/>
    </location>
</feature>
<evidence type="ECO:0000256" key="6">
    <source>
        <dbReference type="ARBA" id="ARBA00023136"/>
    </source>
</evidence>
<name>A0A7E4ULY8_PANRE</name>
<keyword evidence="14" id="KW-1185">Reference proteome</keyword>
<keyword evidence="8 10" id="KW-0675">Receptor</keyword>
<feature type="transmembrane region" description="Helical" evidence="12">
    <location>
        <begin position="47"/>
        <end position="71"/>
    </location>
</feature>
<keyword evidence="9 10" id="KW-0807">Transducer</keyword>
<evidence type="ECO:0000256" key="2">
    <source>
        <dbReference type="ARBA" id="ARBA00022475"/>
    </source>
</evidence>
<protein>
    <submittedName>
        <fullName evidence="15">G_PROTEIN_RECEP_F1_2 domain-containing protein</fullName>
    </submittedName>
</protein>
<feature type="compositionally biased region" description="Low complexity" evidence="11">
    <location>
        <begin position="609"/>
        <end position="619"/>
    </location>
</feature>
<keyword evidence="6 12" id="KW-0472">Membrane</keyword>
<evidence type="ECO:0000256" key="8">
    <source>
        <dbReference type="ARBA" id="ARBA00023170"/>
    </source>
</evidence>
<dbReference type="PRINTS" id="PR00237">
    <property type="entry name" value="GPCRRHODOPSN"/>
</dbReference>
<dbReference type="WBParaSite" id="Pan_g10366.t1">
    <property type="protein sequence ID" value="Pan_g10366.t1"/>
    <property type="gene ID" value="Pan_g10366"/>
</dbReference>
<dbReference type="Gene3D" id="1.20.1070.10">
    <property type="entry name" value="Rhodopsin 7-helix transmembrane proteins"/>
    <property type="match status" value="2"/>
</dbReference>
<evidence type="ECO:0000256" key="7">
    <source>
        <dbReference type="ARBA" id="ARBA00023157"/>
    </source>
</evidence>
<reference evidence="15" key="2">
    <citation type="submission" date="2020-10" db="UniProtKB">
        <authorList>
            <consortium name="WormBaseParasite"/>
        </authorList>
    </citation>
    <scope>IDENTIFICATION</scope>
</reference>
<comment type="similarity">
    <text evidence="10">Belongs to the G-protein coupled receptor 1 family.</text>
</comment>
<dbReference type="Pfam" id="PF00001">
    <property type="entry name" value="7tm_1"/>
    <property type="match status" value="1"/>
</dbReference>
<dbReference type="SMART" id="SM01381">
    <property type="entry name" value="7TM_GPCR_Srsx"/>
    <property type="match status" value="1"/>
</dbReference>
<evidence type="ECO:0000256" key="9">
    <source>
        <dbReference type="ARBA" id="ARBA00023224"/>
    </source>
</evidence>